<keyword evidence="1" id="KW-0963">Cytoplasm</keyword>
<accession>A0A3M0A658</accession>
<dbReference type="PROSITE" id="PS00092">
    <property type="entry name" value="N6_MTASE"/>
    <property type="match status" value="1"/>
</dbReference>
<evidence type="ECO:0000256" key="2">
    <source>
        <dbReference type="ARBA" id="ARBA00022552"/>
    </source>
</evidence>
<proteinExistence type="predicted"/>
<evidence type="ECO:0000256" key="4">
    <source>
        <dbReference type="ARBA" id="ARBA00022679"/>
    </source>
</evidence>
<dbReference type="SUPFAM" id="SSF53335">
    <property type="entry name" value="S-adenosyl-L-methionine-dependent methyltransferases"/>
    <property type="match status" value="1"/>
</dbReference>
<dbReference type="InterPro" id="IPR029063">
    <property type="entry name" value="SAM-dependent_MTases_sf"/>
</dbReference>
<comment type="caution">
    <text evidence="8">The sequence shown here is derived from an EMBL/GenBank/DDBJ whole genome shotgun (WGS) entry which is preliminary data.</text>
</comment>
<evidence type="ECO:0000256" key="1">
    <source>
        <dbReference type="ARBA" id="ARBA00022490"/>
    </source>
</evidence>
<dbReference type="Pfam" id="PF05175">
    <property type="entry name" value="MTS"/>
    <property type="match status" value="1"/>
</dbReference>
<dbReference type="InterPro" id="IPR013675">
    <property type="entry name" value="Mtase_sm_N"/>
</dbReference>
<dbReference type="Pfam" id="PF08468">
    <property type="entry name" value="MTS_N"/>
    <property type="match status" value="1"/>
</dbReference>
<dbReference type="PANTHER" id="PTHR47816">
    <property type="entry name" value="RIBOSOMAL RNA SMALL SUBUNIT METHYLTRANSFERASE C"/>
    <property type="match status" value="1"/>
</dbReference>
<reference evidence="8 9" key="1">
    <citation type="submission" date="2018-10" db="EMBL/GenBank/DDBJ databases">
        <title>Genomic Encyclopedia of Type Strains, Phase IV (KMG-IV): sequencing the most valuable type-strain genomes for metagenomic binning, comparative biology and taxonomic classification.</title>
        <authorList>
            <person name="Goeker M."/>
        </authorList>
    </citation>
    <scope>NUCLEOTIDE SEQUENCE [LARGE SCALE GENOMIC DNA]</scope>
    <source>
        <strain evidence="8 9">DSM 25080</strain>
    </source>
</reference>
<sequence>MATINARRGFIISMTDPAIELLKPFVCGDTLLLADEHWSLEDCIKAKHCITNRFRSALPDSVLFNDFVAPQDEQYSRVVYRLSKERAVVYRCLNLAAEMLSLNGQLVIAGGNKEGIKTALKQAKQLFGPQIETTLHSGYRLAIISKAQAITAIDDNNYTQLRELNVKGQAFWSKPGLFGWDKVDRGSEILVAAIDKQLDGSVLDLGCGWGFLSRAALKQDIDSLTASDNNAAALIATTKNLAPWAHKVTVVADDCGESLAARQFNHIICNPPFHQGFDHQTQLTEKFINQSARLVRRDGTVWWVVNQFVGVSQLAQRAFNQRDHIERRDGFDVWRLSGPKDLAN</sequence>
<keyword evidence="9" id="KW-1185">Reference proteome</keyword>
<keyword evidence="5" id="KW-0949">S-adenosyl-L-methionine</keyword>
<dbReference type="InterPro" id="IPR002052">
    <property type="entry name" value="DNA_methylase_N6_adenine_CS"/>
</dbReference>
<protein>
    <submittedName>
        <fullName evidence="8">16S rRNA m(2)G 1207 methyltransferase</fullName>
    </submittedName>
</protein>
<dbReference type="PANTHER" id="PTHR47816:SF4">
    <property type="entry name" value="RIBOSOMAL RNA SMALL SUBUNIT METHYLTRANSFERASE C"/>
    <property type="match status" value="1"/>
</dbReference>
<dbReference type="GO" id="GO:0008990">
    <property type="term" value="F:rRNA (guanine-N2-)-methyltransferase activity"/>
    <property type="evidence" value="ECO:0007669"/>
    <property type="project" value="InterPro"/>
</dbReference>
<evidence type="ECO:0000259" key="6">
    <source>
        <dbReference type="Pfam" id="PF05175"/>
    </source>
</evidence>
<dbReference type="GO" id="GO:0003676">
    <property type="term" value="F:nucleic acid binding"/>
    <property type="evidence" value="ECO:0007669"/>
    <property type="project" value="InterPro"/>
</dbReference>
<dbReference type="EMBL" id="REFJ01000003">
    <property type="protein sequence ID" value="RMA80076.1"/>
    <property type="molecule type" value="Genomic_DNA"/>
</dbReference>
<evidence type="ECO:0000313" key="8">
    <source>
        <dbReference type="EMBL" id="RMA80076.1"/>
    </source>
</evidence>
<dbReference type="InterPro" id="IPR007848">
    <property type="entry name" value="Small_mtfrase_dom"/>
</dbReference>
<dbReference type="AlphaFoldDB" id="A0A3M0A658"/>
<evidence type="ECO:0000256" key="5">
    <source>
        <dbReference type="ARBA" id="ARBA00022691"/>
    </source>
</evidence>
<keyword evidence="2" id="KW-0698">rRNA processing</keyword>
<dbReference type="OrthoDB" id="29650at2"/>
<dbReference type="Proteomes" id="UP000267187">
    <property type="component" value="Unassembled WGS sequence"/>
</dbReference>
<dbReference type="InterPro" id="IPR046977">
    <property type="entry name" value="RsmC/RlmG"/>
</dbReference>
<keyword evidence="3 8" id="KW-0489">Methyltransferase</keyword>
<evidence type="ECO:0000259" key="7">
    <source>
        <dbReference type="Pfam" id="PF08468"/>
    </source>
</evidence>
<organism evidence="8 9">
    <name type="scientific">Umboniibacter marinipuniceus</name>
    <dbReference type="NCBI Taxonomy" id="569599"/>
    <lineage>
        <taxon>Bacteria</taxon>
        <taxon>Pseudomonadati</taxon>
        <taxon>Pseudomonadota</taxon>
        <taxon>Gammaproteobacteria</taxon>
        <taxon>Cellvibrionales</taxon>
        <taxon>Cellvibrionaceae</taxon>
        <taxon>Umboniibacter</taxon>
    </lineage>
</organism>
<gene>
    <name evidence="8" type="ORF">DFR27_1432</name>
</gene>
<evidence type="ECO:0000313" key="9">
    <source>
        <dbReference type="Proteomes" id="UP000267187"/>
    </source>
</evidence>
<dbReference type="CDD" id="cd02440">
    <property type="entry name" value="AdoMet_MTases"/>
    <property type="match status" value="1"/>
</dbReference>
<evidence type="ECO:0000256" key="3">
    <source>
        <dbReference type="ARBA" id="ARBA00022603"/>
    </source>
</evidence>
<feature type="domain" description="Methyltransferase small" evidence="6">
    <location>
        <begin position="170"/>
        <end position="334"/>
    </location>
</feature>
<keyword evidence="4 8" id="KW-0808">Transferase</keyword>
<feature type="domain" description="Methyltransferase small N-terminal" evidence="7">
    <location>
        <begin position="47"/>
        <end position="127"/>
    </location>
</feature>
<dbReference type="Gene3D" id="3.40.50.150">
    <property type="entry name" value="Vaccinia Virus protein VP39"/>
    <property type="match status" value="2"/>
</dbReference>
<name>A0A3M0A658_9GAMM</name>